<gene>
    <name evidence="2" type="ORF">HICCMSTLAB_LOCUS8651</name>
</gene>
<feature type="non-terminal residue" evidence="2">
    <location>
        <position position="1"/>
    </location>
</feature>
<dbReference type="AlphaFoldDB" id="A0A8J2MN66"/>
<comment type="caution">
    <text evidence="2">The sequence shown here is derived from an EMBL/GenBank/DDBJ whole genome shotgun (WGS) entry which is preliminary data.</text>
</comment>
<keyword evidence="3" id="KW-1185">Reference proteome</keyword>
<evidence type="ECO:0000313" key="3">
    <source>
        <dbReference type="Proteomes" id="UP000786811"/>
    </source>
</evidence>
<feature type="region of interest" description="Disordered" evidence="1">
    <location>
        <begin position="134"/>
        <end position="166"/>
    </location>
</feature>
<dbReference type="OrthoDB" id="6224010at2759"/>
<protein>
    <submittedName>
        <fullName evidence="2">Uncharacterized protein</fullName>
    </submittedName>
</protein>
<reference evidence="2" key="1">
    <citation type="submission" date="2021-04" db="EMBL/GenBank/DDBJ databases">
        <authorList>
            <person name="Chebbi M.A.C M."/>
        </authorList>
    </citation>
    <scope>NUCLEOTIDE SEQUENCE</scope>
</reference>
<evidence type="ECO:0000256" key="1">
    <source>
        <dbReference type="SAM" id="MobiDB-lite"/>
    </source>
</evidence>
<feature type="compositionally biased region" description="Polar residues" evidence="1">
    <location>
        <begin position="157"/>
        <end position="166"/>
    </location>
</feature>
<accession>A0A8J2MN66</accession>
<proteinExistence type="predicted"/>
<organism evidence="2 3">
    <name type="scientific">Cotesia congregata</name>
    <name type="common">Parasitoid wasp</name>
    <name type="synonym">Apanteles congregatus</name>
    <dbReference type="NCBI Taxonomy" id="51543"/>
    <lineage>
        <taxon>Eukaryota</taxon>
        <taxon>Metazoa</taxon>
        <taxon>Ecdysozoa</taxon>
        <taxon>Arthropoda</taxon>
        <taxon>Hexapoda</taxon>
        <taxon>Insecta</taxon>
        <taxon>Pterygota</taxon>
        <taxon>Neoptera</taxon>
        <taxon>Endopterygota</taxon>
        <taxon>Hymenoptera</taxon>
        <taxon>Apocrita</taxon>
        <taxon>Ichneumonoidea</taxon>
        <taxon>Braconidae</taxon>
        <taxon>Microgastrinae</taxon>
        <taxon>Cotesia</taxon>
    </lineage>
</organism>
<sequence length="166" mass="18983">YKYLLADLEIIDSESCSKQPNEIVNSAQSLEPLKPDGGERERENRNKHGRMLFLKFLNKMDQEQENKDTPKKVRKNRCTQEYLNERTIYRRTGIGAKYQKEQVNINHDESSLLSSLVADSSFSFIFHLLQSNSRTVNSDSDSKGTGLVSETDDGHNTCATNNSYEL</sequence>
<dbReference type="Proteomes" id="UP000786811">
    <property type="component" value="Unassembled WGS sequence"/>
</dbReference>
<evidence type="ECO:0000313" key="2">
    <source>
        <dbReference type="EMBL" id="CAG5097325.1"/>
    </source>
</evidence>
<name>A0A8J2MN66_COTCN</name>
<feature type="region of interest" description="Disordered" evidence="1">
    <location>
        <begin position="21"/>
        <end position="45"/>
    </location>
</feature>
<feature type="compositionally biased region" description="Basic and acidic residues" evidence="1">
    <location>
        <begin position="33"/>
        <end position="45"/>
    </location>
</feature>
<dbReference type="EMBL" id="CAJNRD030001121">
    <property type="protein sequence ID" value="CAG5097325.1"/>
    <property type="molecule type" value="Genomic_DNA"/>
</dbReference>
<feature type="non-terminal residue" evidence="2">
    <location>
        <position position="166"/>
    </location>
</feature>